<feature type="transmembrane region" description="Helical" evidence="9">
    <location>
        <begin position="81"/>
        <end position="101"/>
    </location>
</feature>
<keyword evidence="7 9" id="KW-1133">Transmembrane helix</keyword>
<evidence type="ECO:0000256" key="3">
    <source>
        <dbReference type="ARBA" id="ARBA00022448"/>
    </source>
</evidence>
<feature type="transmembrane region" description="Helical" evidence="9">
    <location>
        <begin position="321"/>
        <end position="341"/>
    </location>
</feature>
<feature type="transmembrane region" description="Helical" evidence="9">
    <location>
        <begin position="227"/>
        <end position="249"/>
    </location>
</feature>
<dbReference type="GO" id="GO:0005304">
    <property type="term" value="F:L-valine transmembrane transporter activity"/>
    <property type="evidence" value="ECO:0007669"/>
    <property type="project" value="TreeGrafter"/>
</dbReference>
<comment type="subcellular location">
    <subcellularLocation>
        <location evidence="1 9">Cell membrane</location>
        <topology evidence="1 9">Multi-pass membrane protein</topology>
    </subcellularLocation>
</comment>
<comment type="function">
    <text evidence="9">Component of the transport system for branched-chain amino acids.</text>
</comment>
<dbReference type="Proteomes" id="UP001139150">
    <property type="component" value="Unassembled WGS sequence"/>
</dbReference>
<dbReference type="NCBIfam" id="TIGR00796">
    <property type="entry name" value="livcs"/>
    <property type="match status" value="1"/>
</dbReference>
<keyword evidence="5 9" id="KW-0812">Transmembrane</keyword>
<feature type="transmembrane region" description="Helical" evidence="9">
    <location>
        <begin position="121"/>
        <end position="141"/>
    </location>
</feature>
<dbReference type="PANTHER" id="PTHR30588">
    <property type="entry name" value="BRANCHED-CHAIN AMINO ACID TRANSPORT SYSTEM 2 CARRIER PROTEIN"/>
    <property type="match status" value="1"/>
</dbReference>
<keyword evidence="8 9" id="KW-0472">Membrane</keyword>
<keyword evidence="4" id="KW-1003">Cell membrane</keyword>
<dbReference type="InterPro" id="IPR004685">
    <property type="entry name" value="Brnchd-chn_aa_trnsp_Livcs"/>
</dbReference>
<evidence type="ECO:0000256" key="4">
    <source>
        <dbReference type="ARBA" id="ARBA00022475"/>
    </source>
</evidence>
<comment type="caution">
    <text evidence="10">The sequence shown here is derived from an EMBL/GenBank/DDBJ whole genome shotgun (WGS) entry which is preliminary data.</text>
</comment>
<dbReference type="GO" id="GO:0005886">
    <property type="term" value="C:plasma membrane"/>
    <property type="evidence" value="ECO:0007669"/>
    <property type="project" value="UniProtKB-SubCell"/>
</dbReference>
<evidence type="ECO:0000256" key="7">
    <source>
        <dbReference type="ARBA" id="ARBA00022989"/>
    </source>
</evidence>
<protein>
    <recommendedName>
        <fullName evidence="9">Branched-chain amino acid transport system carrier protein</fullName>
    </recommendedName>
</protein>
<dbReference type="GO" id="GO:0015820">
    <property type="term" value="P:L-leucine transport"/>
    <property type="evidence" value="ECO:0007669"/>
    <property type="project" value="TreeGrafter"/>
</dbReference>
<dbReference type="GO" id="GO:0015190">
    <property type="term" value="F:L-leucine transmembrane transporter activity"/>
    <property type="evidence" value="ECO:0007669"/>
    <property type="project" value="TreeGrafter"/>
</dbReference>
<accession>A0A9X2I5D4</accession>
<dbReference type="EMBL" id="JAKRYL010000016">
    <property type="protein sequence ID" value="MCL7748566.1"/>
    <property type="molecule type" value="Genomic_DNA"/>
</dbReference>
<evidence type="ECO:0000313" key="11">
    <source>
        <dbReference type="Proteomes" id="UP001139150"/>
    </source>
</evidence>
<evidence type="ECO:0000256" key="1">
    <source>
        <dbReference type="ARBA" id="ARBA00004651"/>
    </source>
</evidence>
<keyword evidence="11" id="KW-1185">Reference proteome</keyword>
<evidence type="ECO:0000256" key="6">
    <source>
        <dbReference type="ARBA" id="ARBA00022970"/>
    </source>
</evidence>
<evidence type="ECO:0000313" key="10">
    <source>
        <dbReference type="EMBL" id="MCL7748566.1"/>
    </source>
</evidence>
<sequence length="452" mass="48765">MSSRVSFTTFIAVGFMLFALFFGAGNLIFPAMLGQMAGENILAANIGFIVTGVGLPILAIMAMAFSGKSDLQSLASRVHPVYAIVFTVALYLAIGPLFAIPRTNTVSFEMGIRPFLSNPDSFLPLFLFTIVFFGISLFFSLQSSKLVDIIGKFLTPLLLIFIGILIVASFINPIGSVQAPVDSFMENSFFKGFQEGYLTMDVLGAFVFGIVIVNIMKDRGITTKKDLMVSTLKVAVIAGALLTVIYSSLTFIGASSVSELGHLENGGAILASVSHYYFGSFGKVVLGFIVIAACLTTSIGLITACASYFTKIVPAMSYKKWAIVFTVFSAVISNIGLSTLISVSVPVLYMLYPLAMCLLVLTFLHPLFKGKTKVYQISILFTFIVSLFEGLKAAGLQIEFVDHLFTAFLPLYTVGLGWLVPAIVGGLIGLFFSSAENDNNKDDYVTEEKMVS</sequence>
<dbReference type="Pfam" id="PF05525">
    <property type="entry name" value="Branch_AA_trans"/>
    <property type="match status" value="1"/>
</dbReference>
<proteinExistence type="inferred from homology"/>
<feature type="transmembrane region" description="Helical" evidence="9">
    <location>
        <begin position="347"/>
        <end position="367"/>
    </location>
</feature>
<organism evidence="10 11">
    <name type="scientific">Halalkalibacter alkaliphilus</name>
    <dbReference type="NCBI Taxonomy" id="2917993"/>
    <lineage>
        <taxon>Bacteria</taxon>
        <taxon>Bacillati</taxon>
        <taxon>Bacillota</taxon>
        <taxon>Bacilli</taxon>
        <taxon>Bacillales</taxon>
        <taxon>Bacillaceae</taxon>
        <taxon>Halalkalibacter</taxon>
    </lineage>
</organism>
<dbReference type="GO" id="GO:0015818">
    <property type="term" value="P:isoleucine transport"/>
    <property type="evidence" value="ECO:0007669"/>
    <property type="project" value="TreeGrafter"/>
</dbReference>
<comment type="similarity">
    <text evidence="2 9">Belongs to the branched chain amino acid transporter family.</text>
</comment>
<name>A0A9X2I5D4_9BACI</name>
<dbReference type="PANTHER" id="PTHR30588:SF0">
    <property type="entry name" value="BRANCHED-CHAIN AMINO ACID PERMEASE BRNQ"/>
    <property type="match status" value="1"/>
</dbReference>
<dbReference type="RefSeq" id="WP_250097451.1">
    <property type="nucleotide sequence ID" value="NZ_JAKRYL010000016.1"/>
</dbReference>
<evidence type="ECO:0000256" key="2">
    <source>
        <dbReference type="ARBA" id="ARBA00008540"/>
    </source>
</evidence>
<feature type="transmembrane region" description="Helical" evidence="9">
    <location>
        <begin position="411"/>
        <end position="432"/>
    </location>
</feature>
<dbReference type="GO" id="GO:0015188">
    <property type="term" value="F:L-isoleucine transmembrane transporter activity"/>
    <property type="evidence" value="ECO:0007669"/>
    <property type="project" value="TreeGrafter"/>
</dbReference>
<keyword evidence="6 9" id="KW-0029">Amino-acid transport</keyword>
<feature type="transmembrane region" description="Helical" evidence="9">
    <location>
        <begin position="196"/>
        <end position="215"/>
    </location>
</feature>
<feature type="transmembrane region" description="Helical" evidence="9">
    <location>
        <begin position="7"/>
        <end position="29"/>
    </location>
</feature>
<evidence type="ECO:0000256" key="8">
    <source>
        <dbReference type="ARBA" id="ARBA00023136"/>
    </source>
</evidence>
<evidence type="ECO:0000256" key="9">
    <source>
        <dbReference type="RuleBase" id="RU362122"/>
    </source>
</evidence>
<evidence type="ECO:0000256" key="5">
    <source>
        <dbReference type="ARBA" id="ARBA00022692"/>
    </source>
</evidence>
<feature type="transmembrane region" description="Helical" evidence="9">
    <location>
        <begin position="41"/>
        <end position="60"/>
    </location>
</feature>
<reference evidence="10" key="1">
    <citation type="submission" date="2022-02" db="EMBL/GenBank/DDBJ databases">
        <title>Halalkalibacter sp. nov. isolated from Lonar Lake, India.</title>
        <authorList>
            <person name="Joshi A."/>
            <person name="Thite S."/>
            <person name="Lodha T."/>
        </authorList>
    </citation>
    <scope>NUCLEOTIDE SEQUENCE</scope>
    <source>
        <strain evidence="10">MEB205</strain>
    </source>
</reference>
<gene>
    <name evidence="10" type="primary">brnQ</name>
    <name evidence="10" type="ORF">MF646_15665</name>
</gene>
<feature type="transmembrane region" description="Helical" evidence="9">
    <location>
        <begin position="284"/>
        <end position="309"/>
    </location>
</feature>
<feature type="transmembrane region" description="Helical" evidence="9">
    <location>
        <begin position="153"/>
        <end position="176"/>
    </location>
</feature>
<keyword evidence="3 9" id="KW-0813">Transport</keyword>
<dbReference type="AlphaFoldDB" id="A0A9X2I5D4"/>
<feature type="transmembrane region" description="Helical" evidence="9">
    <location>
        <begin position="374"/>
        <end position="391"/>
    </location>
</feature>